<dbReference type="AlphaFoldDB" id="A0A4Y7U612"/>
<name>A0A4Y7U612_9FLAO</name>
<reference evidence="1 3" key="1">
    <citation type="journal article" date="2015" name="Stand. Genomic Sci.">
        <title>Genomic Encyclopedia of Bacterial and Archaeal Type Strains, Phase III: the genomes of soil and plant-associated and newly described type strains.</title>
        <authorList>
            <person name="Whitman W.B."/>
            <person name="Woyke T."/>
            <person name="Klenk H.P."/>
            <person name="Zhou Y."/>
            <person name="Lilburn T.G."/>
            <person name="Beck B.J."/>
            <person name="De Vos P."/>
            <person name="Vandamme P."/>
            <person name="Eisen J.A."/>
            <person name="Garrity G."/>
            <person name="Hugenholtz P."/>
            <person name="Kyrpides N.C."/>
        </authorList>
    </citation>
    <scope>NUCLEOTIDE SEQUENCE [LARGE SCALE GENOMIC DNA]</scope>
    <source>
        <strain evidence="1 3">P5626</strain>
    </source>
</reference>
<dbReference type="EMBL" id="QWDN01000030">
    <property type="protein sequence ID" value="TEB41664.1"/>
    <property type="molecule type" value="Genomic_DNA"/>
</dbReference>
<proteinExistence type="predicted"/>
<evidence type="ECO:0000313" key="3">
    <source>
        <dbReference type="Proteomes" id="UP000295270"/>
    </source>
</evidence>
<sequence>MNKLSKISYKTYFNEKLKQVPLGKIMTHPLYVQITFERKTLFFKSNFFELFSKPKYIIAAAGLVGSPSLEKIIA</sequence>
<gene>
    <name evidence="2" type="ORF">D0809_24335</name>
    <name evidence="1" type="ORF">EV142_1311</name>
</gene>
<evidence type="ECO:0000313" key="1">
    <source>
        <dbReference type="EMBL" id="TCN49392.1"/>
    </source>
</evidence>
<reference evidence="2 4" key="2">
    <citation type="journal article" date="2018" name="Syst. Appl. Microbiol.">
        <title>Flavobacterium circumlabens sp. nov. and Flavobacterium cupreum sp. nov., two psychrotrophic species isolated from Antarctic environmental samples.</title>
        <authorList>
            <person name="Kralova S."/>
            <person name="Busse H.J."/>
            <person name="Svec P."/>
            <person name="Maslanova I."/>
            <person name="Stankova E."/>
            <person name="Bartak M."/>
            <person name="Sedlacek I."/>
        </authorList>
    </citation>
    <scope>NUCLEOTIDE SEQUENCE [LARGE SCALE GENOMIC DNA]</scope>
    <source>
        <strain evidence="2 4">CCM 8828</strain>
    </source>
</reference>
<feature type="non-terminal residue" evidence="2">
    <location>
        <position position="74"/>
    </location>
</feature>
<keyword evidence="3" id="KW-1185">Reference proteome</keyword>
<dbReference type="EMBL" id="SLWA01000031">
    <property type="protein sequence ID" value="TCN49392.1"/>
    <property type="molecule type" value="Genomic_DNA"/>
</dbReference>
<dbReference type="RefSeq" id="WP_202978524.1">
    <property type="nucleotide sequence ID" value="NZ_QWDN01000030.1"/>
</dbReference>
<comment type="caution">
    <text evidence="2">The sequence shown here is derived from an EMBL/GenBank/DDBJ whole genome shotgun (WGS) entry which is preliminary data.</text>
</comment>
<accession>A0A4Y7U612</accession>
<organism evidence="2 4">
    <name type="scientific">Flavobacterium circumlabens</name>
    <dbReference type="NCBI Taxonomy" id="2133765"/>
    <lineage>
        <taxon>Bacteria</taxon>
        <taxon>Pseudomonadati</taxon>
        <taxon>Bacteroidota</taxon>
        <taxon>Flavobacteriia</taxon>
        <taxon>Flavobacteriales</taxon>
        <taxon>Flavobacteriaceae</taxon>
        <taxon>Flavobacterium</taxon>
    </lineage>
</organism>
<dbReference type="Proteomes" id="UP000295270">
    <property type="component" value="Unassembled WGS sequence"/>
</dbReference>
<protein>
    <submittedName>
        <fullName evidence="2">Uncharacterized protein</fullName>
    </submittedName>
</protein>
<evidence type="ECO:0000313" key="4">
    <source>
        <dbReference type="Proteomes" id="UP000298340"/>
    </source>
</evidence>
<dbReference type="Proteomes" id="UP000298340">
    <property type="component" value="Unassembled WGS sequence"/>
</dbReference>
<evidence type="ECO:0000313" key="2">
    <source>
        <dbReference type="EMBL" id="TEB41664.1"/>
    </source>
</evidence>
<reference evidence="1" key="3">
    <citation type="submission" date="2019-03" db="EMBL/GenBank/DDBJ databases">
        <authorList>
            <person name="Whitman W."/>
            <person name="Huntemann M."/>
            <person name="Clum A."/>
            <person name="Pillay M."/>
            <person name="Palaniappan K."/>
            <person name="Varghese N."/>
            <person name="Mikhailova N."/>
            <person name="Stamatis D."/>
            <person name="Reddy T."/>
            <person name="Daum C."/>
            <person name="Shapiro N."/>
            <person name="Ivanova N."/>
            <person name="Kyrpides N."/>
            <person name="Woyke T."/>
        </authorList>
    </citation>
    <scope>NUCLEOTIDE SEQUENCE</scope>
    <source>
        <strain evidence="1">P5626</strain>
    </source>
</reference>